<gene>
    <name evidence="2" type="ORF">GCM10009559_30590</name>
</gene>
<sequence>MWGVRSGSLVRRRQLARTLRELRVHAGLTIEAAAPLLDFSPSKLSRIENAHQGVDVHVVRSMLDPFDVGGDRWSEILELTREASAKGWWRAYGLDDRGYIPLEAEASTIRDFTVTYVPGLLQTTDYIRALFDASFRRRSEATRERDVTVRKIRQERLTSAERPLELLAVIEEAVLHRPVGGPAVMRAQLARLVEAAALDTVTVQVLPTDVGAHAGIDGAFTVLSFEGLGEPDMGYVEHPMGSTHVEKEEDVTQARLVFDHLRTVAYSPAESVSVIERVAAQM</sequence>
<keyword evidence="3" id="KW-1185">Reference proteome</keyword>
<dbReference type="CDD" id="cd00093">
    <property type="entry name" value="HTH_XRE"/>
    <property type="match status" value="1"/>
</dbReference>
<dbReference type="Proteomes" id="UP001499967">
    <property type="component" value="Unassembled WGS sequence"/>
</dbReference>
<dbReference type="Pfam" id="PF19054">
    <property type="entry name" value="DUF5753"/>
    <property type="match status" value="1"/>
</dbReference>
<dbReference type="SMART" id="SM00530">
    <property type="entry name" value="HTH_XRE"/>
    <property type="match status" value="1"/>
</dbReference>
<dbReference type="InterPro" id="IPR043917">
    <property type="entry name" value="DUF5753"/>
</dbReference>
<dbReference type="InterPro" id="IPR001387">
    <property type="entry name" value="Cro/C1-type_HTH"/>
</dbReference>
<proteinExistence type="predicted"/>
<dbReference type="Gene3D" id="1.10.260.40">
    <property type="entry name" value="lambda repressor-like DNA-binding domains"/>
    <property type="match status" value="1"/>
</dbReference>
<reference evidence="2 3" key="1">
    <citation type="journal article" date="2019" name="Int. J. Syst. Evol. Microbiol.">
        <title>The Global Catalogue of Microorganisms (GCM) 10K type strain sequencing project: providing services to taxonomists for standard genome sequencing and annotation.</title>
        <authorList>
            <consortium name="The Broad Institute Genomics Platform"/>
            <consortium name="The Broad Institute Genome Sequencing Center for Infectious Disease"/>
            <person name="Wu L."/>
            <person name="Ma J."/>
        </authorList>
    </citation>
    <scope>NUCLEOTIDE SEQUENCE [LARGE SCALE GENOMIC DNA]</scope>
    <source>
        <strain evidence="2 3">JCM 11117</strain>
    </source>
</reference>
<evidence type="ECO:0000313" key="2">
    <source>
        <dbReference type="EMBL" id="GAA0937488.1"/>
    </source>
</evidence>
<dbReference type="SUPFAM" id="SSF47413">
    <property type="entry name" value="lambda repressor-like DNA-binding domains"/>
    <property type="match status" value="1"/>
</dbReference>
<evidence type="ECO:0000313" key="3">
    <source>
        <dbReference type="Proteomes" id="UP001499967"/>
    </source>
</evidence>
<dbReference type="Pfam" id="PF13560">
    <property type="entry name" value="HTH_31"/>
    <property type="match status" value="1"/>
</dbReference>
<name>A0ABN1Q4W7_9PSEU</name>
<feature type="domain" description="HTH cro/C1-type" evidence="1">
    <location>
        <begin position="19"/>
        <end position="76"/>
    </location>
</feature>
<protein>
    <submittedName>
        <fullName evidence="2">Helix-turn-helix transcriptional regulator</fullName>
    </submittedName>
</protein>
<evidence type="ECO:0000259" key="1">
    <source>
        <dbReference type="PROSITE" id="PS50943"/>
    </source>
</evidence>
<accession>A0ABN1Q4W7</accession>
<comment type="caution">
    <text evidence="2">The sequence shown here is derived from an EMBL/GenBank/DDBJ whole genome shotgun (WGS) entry which is preliminary data.</text>
</comment>
<dbReference type="InterPro" id="IPR010982">
    <property type="entry name" value="Lambda_DNA-bd_dom_sf"/>
</dbReference>
<organism evidence="2 3">
    <name type="scientific">Pseudonocardia zijingensis</name>
    <dbReference type="NCBI Taxonomy" id="153376"/>
    <lineage>
        <taxon>Bacteria</taxon>
        <taxon>Bacillati</taxon>
        <taxon>Actinomycetota</taxon>
        <taxon>Actinomycetes</taxon>
        <taxon>Pseudonocardiales</taxon>
        <taxon>Pseudonocardiaceae</taxon>
        <taxon>Pseudonocardia</taxon>
    </lineage>
</organism>
<dbReference type="PROSITE" id="PS50943">
    <property type="entry name" value="HTH_CROC1"/>
    <property type="match status" value="1"/>
</dbReference>
<dbReference type="EMBL" id="BAAAHP010000085">
    <property type="protein sequence ID" value="GAA0937488.1"/>
    <property type="molecule type" value="Genomic_DNA"/>
</dbReference>